<reference evidence="1" key="2">
    <citation type="submission" date="2011-01" db="EMBL/GenBank/DDBJ databases">
        <title>The Non-contiguous Finished genome of Clostridium papyrosolvens.</title>
        <authorList>
            <person name="Lucas S."/>
            <person name="Copeland A."/>
            <person name="Lapidus A."/>
            <person name="Cheng J.-F."/>
            <person name="Goodwin L."/>
            <person name="Pitluck S."/>
            <person name="Misra M."/>
            <person name="Chertkov O."/>
            <person name="Detter J.C."/>
            <person name="Han C."/>
            <person name="Tapia R."/>
            <person name="Land M."/>
            <person name="Hauser L."/>
            <person name="Kyrpides N."/>
            <person name="Ivanova N."/>
            <person name="Pagani I."/>
            <person name="Mouttaki H."/>
            <person name="He Z."/>
            <person name="Zhou J."/>
            <person name="Hemme C.L."/>
            <person name="Woyke T."/>
        </authorList>
    </citation>
    <scope>NUCLEOTIDE SEQUENCE [LARGE SCALE GENOMIC DNA]</scope>
    <source>
        <strain evidence="1">DSM 2782</strain>
    </source>
</reference>
<dbReference type="eggNOG" id="ENOG5033AGR">
    <property type="taxonomic scope" value="Bacteria"/>
</dbReference>
<protein>
    <recommendedName>
        <fullName evidence="3">Motility protein</fullName>
    </recommendedName>
</protein>
<proteinExistence type="predicted"/>
<gene>
    <name evidence="1" type="ORF">Cpap_0739</name>
</gene>
<dbReference type="AlphaFoldDB" id="F1TGC1"/>
<dbReference type="STRING" id="588581.Cpap_0739"/>
<name>F1TGC1_9FIRM</name>
<sequence>MDVAAVSISMSQASLAQNVNIAVTKLAMDSMSQTGANLTKMMELSVNPGLGSKFDVSI</sequence>
<accession>F1TGC1</accession>
<keyword evidence="2" id="KW-1185">Reference proteome</keyword>
<evidence type="ECO:0008006" key="3">
    <source>
        <dbReference type="Google" id="ProtNLM"/>
    </source>
</evidence>
<dbReference type="Proteomes" id="UP000003860">
    <property type="component" value="Unassembled WGS sequence"/>
</dbReference>
<dbReference type="Pfam" id="PF14070">
    <property type="entry name" value="YjfB_motility"/>
    <property type="match status" value="1"/>
</dbReference>
<dbReference type="OrthoDB" id="1924973at2"/>
<evidence type="ECO:0000313" key="2">
    <source>
        <dbReference type="Proteomes" id="UP000003860"/>
    </source>
</evidence>
<evidence type="ECO:0000313" key="1">
    <source>
        <dbReference type="EMBL" id="EGD46486.1"/>
    </source>
</evidence>
<comment type="caution">
    <text evidence="1">The sequence shown here is derived from an EMBL/GenBank/DDBJ whole genome shotgun (WGS) entry which is preliminary data.</text>
</comment>
<organism evidence="1 2">
    <name type="scientific">Ruminiclostridium papyrosolvens DSM 2782</name>
    <dbReference type="NCBI Taxonomy" id="588581"/>
    <lineage>
        <taxon>Bacteria</taxon>
        <taxon>Bacillati</taxon>
        <taxon>Bacillota</taxon>
        <taxon>Clostridia</taxon>
        <taxon>Eubacteriales</taxon>
        <taxon>Oscillospiraceae</taxon>
        <taxon>Ruminiclostridium</taxon>
    </lineage>
</organism>
<dbReference type="InterPro" id="IPR025906">
    <property type="entry name" value="YjfB_motility"/>
</dbReference>
<dbReference type="EMBL" id="ACXX02000013">
    <property type="protein sequence ID" value="EGD46486.1"/>
    <property type="molecule type" value="Genomic_DNA"/>
</dbReference>
<reference evidence="1" key="1">
    <citation type="submission" date="2009-07" db="EMBL/GenBank/DDBJ databases">
        <authorList>
            <consortium name="US DOE Joint Genome Institute (JGI-PGF)"/>
            <person name="Lucas S."/>
            <person name="Copeland A."/>
            <person name="Lapidus A."/>
            <person name="Glavina del Rio T."/>
            <person name="Tice H."/>
            <person name="Bruce D."/>
            <person name="Goodwin L."/>
            <person name="Pitluck S."/>
            <person name="Larimer F."/>
            <person name="Land M.L."/>
            <person name="Mouttaki H."/>
            <person name="He Z."/>
            <person name="Zhou J."/>
            <person name="Hemme C.L."/>
        </authorList>
    </citation>
    <scope>NUCLEOTIDE SEQUENCE [LARGE SCALE GENOMIC DNA]</scope>
    <source>
        <strain evidence="1">DSM 2782</strain>
    </source>
</reference>
<dbReference type="RefSeq" id="WP_004621195.1">
    <property type="nucleotide sequence ID" value="NZ_ACXX02000013.1"/>
</dbReference>